<sequence length="41" mass="4783">MENPLLEQVLDFQLESLAGEYYESFNVNSRNFMDKSQGTTH</sequence>
<dbReference type="Proteomes" id="UP000050465">
    <property type="component" value="Unassembled WGS sequence"/>
</dbReference>
<protein>
    <submittedName>
        <fullName evidence="1">Uncharacterized protein</fullName>
    </submittedName>
</protein>
<dbReference type="EMBL" id="LJZR01000016">
    <property type="protein sequence ID" value="KPQ34914.1"/>
    <property type="molecule type" value="Genomic_DNA"/>
</dbReference>
<proteinExistence type="predicted"/>
<gene>
    <name evidence="1" type="ORF">HLUCCA11_13310</name>
</gene>
<reference evidence="1 2" key="1">
    <citation type="submission" date="2015-09" db="EMBL/GenBank/DDBJ databases">
        <title>Identification and resolution of microdiversity through metagenomic sequencing of parallel consortia.</title>
        <authorList>
            <person name="Nelson W.C."/>
            <person name="Romine M.F."/>
            <person name="Lindemann S.R."/>
        </authorList>
    </citation>
    <scope>NUCLEOTIDE SEQUENCE [LARGE SCALE GENOMIC DNA]</scope>
    <source>
        <strain evidence="1">Ana</strain>
    </source>
</reference>
<comment type="caution">
    <text evidence="1">The sequence shown here is derived from an EMBL/GenBank/DDBJ whole genome shotgun (WGS) entry which is preliminary data.</text>
</comment>
<name>A0A0N8KMX0_9CYAN</name>
<evidence type="ECO:0000313" key="1">
    <source>
        <dbReference type="EMBL" id="KPQ34914.1"/>
    </source>
</evidence>
<dbReference type="AlphaFoldDB" id="A0A0N8KMX0"/>
<feature type="non-terminal residue" evidence="1">
    <location>
        <position position="41"/>
    </location>
</feature>
<organism evidence="1 2">
    <name type="scientific">Phormidesmis priestleyi Ana</name>
    <dbReference type="NCBI Taxonomy" id="1666911"/>
    <lineage>
        <taxon>Bacteria</taxon>
        <taxon>Bacillati</taxon>
        <taxon>Cyanobacteriota</taxon>
        <taxon>Cyanophyceae</taxon>
        <taxon>Leptolyngbyales</taxon>
        <taxon>Leptolyngbyaceae</taxon>
        <taxon>Phormidesmis</taxon>
    </lineage>
</organism>
<accession>A0A0N8KMX0</accession>
<evidence type="ECO:0000313" key="2">
    <source>
        <dbReference type="Proteomes" id="UP000050465"/>
    </source>
</evidence>